<evidence type="ECO:0000256" key="3">
    <source>
        <dbReference type="ARBA" id="ARBA00022801"/>
    </source>
</evidence>
<organism evidence="6 7">
    <name type="scientific">Halobacillus andaensis</name>
    <dbReference type="NCBI Taxonomy" id="1176239"/>
    <lineage>
        <taxon>Bacteria</taxon>
        <taxon>Bacillati</taxon>
        <taxon>Bacillota</taxon>
        <taxon>Bacilli</taxon>
        <taxon>Bacillales</taxon>
        <taxon>Bacillaceae</taxon>
        <taxon>Halobacillus</taxon>
    </lineage>
</organism>
<comment type="similarity">
    <text evidence="1">Belongs to the gamma-glutamyltransferase family.</text>
</comment>
<evidence type="ECO:0000256" key="5">
    <source>
        <dbReference type="SAM" id="Phobius"/>
    </source>
</evidence>
<dbReference type="PANTHER" id="PTHR43199">
    <property type="entry name" value="GLUTATHIONE HYDROLASE"/>
    <property type="match status" value="1"/>
</dbReference>
<keyword evidence="7" id="KW-1185">Reference proteome</keyword>
<sequence>MQNKILITVLSVIVAGGMWFYYKVEGVSPELAIFNQSDTQADREPVETDEGYGVSASNPLAVEAGMEVLEKGGSAADAAVTVSYVLSVVEPYGSGIGGGGETLYHPADGEPITYVYNENAPLNGEMPEDNVGLPGFVKGMETLNADLGNLEMSELIQPAIDIAEEGFAVDNSLHGRLKAAQYRMPISDLPHLYPGGTPVNPGVEIKQEALADTLKVIRDGGAESFYNDQLGQNFLANTSGHTEQDLTQYEVKTAAPAMGSFAGYDVITAPPPFGGTTLIQSLNMVEDLDLEKAAANDQDYIHLLGEVIKRSYSDRLSNISDPEFNQINVDEMTSDAYAAQLAEDISLSDLSEDYEINDSPADEADHDNTTHFVIVDKEGNMASTTNTLSNFFGSGKFVDGYFLNNQLSNFSETPGSVNAPEPGKSPRSYTSPTILAKDGQPVMGIGTPGGKRIPMMITDVLTRHLLLDEPLEDVVEAPRFYVEEEEVIMEEAFADSLDEDVKQQLQAKGYTLDTYNSDQFYGAIHSLVIDREEGFMYGAADSRRAGDWQIKEN</sequence>
<dbReference type="Proteomes" id="UP000660110">
    <property type="component" value="Unassembled WGS sequence"/>
</dbReference>
<accession>A0A917EVU3</accession>
<evidence type="ECO:0000313" key="7">
    <source>
        <dbReference type="Proteomes" id="UP000660110"/>
    </source>
</evidence>
<dbReference type="GO" id="GO:0016740">
    <property type="term" value="F:transferase activity"/>
    <property type="evidence" value="ECO:0007669"/>
    <property type="project" value="UniProtKB-KW"/>
</dbReference>
<dbReference type="Gene3D" id="3.60.20.40">
    <property type="match status" value="1"/>
</dbReference>
<dbReference type="PANTHER" id="PTHR43199:SF1">
    <property type="entry name" value="GLUTATHIONE HYDROLASE PROENZYME"/>
    <property type="match status" value="1"/>
</dbReference>
<evidence type="ECO:0000256" key="2">
    <source>
        <dbReference type="ARBA" id="ARBA00022679"/>
    </source>
</evidence>
<keyword evidence="4" id="KW-0865">Zymogen</keyword>
<keyword evidence="3" id="KW-0378">Hydrolase</keyword>
<reference evidence="6" key="1">
    <citation type="journal article" date="2014" name="Int. J. Syst. Evol. Microbiol.">
        <title>Complete genome sequence of Corynebacterium casei LMG S-19264T (=DSM 44701T), isolated from a smear-ripened cheese.</title>
        <authorList>
            <consortium name="US DOE Joint Genome Institute (JGI-PGF)"/>
            <person name="Walter F."/>
            <person name="Albersmeier A."/>
            <person name="Kalinowski J."/>
            <person name="Ruckert C."/>
        </authorList>
    </citation>
    <scope>NUCLEOTIDE SEQUENCE</scope>
    <source>
        <strain evidence="6">CGMCC 1.12153</strain>
    </source>
</reference>
<dbReference type="GO" id="GO:0016787">
    <property type="term" value="F:hydrolase activity"/>
    <property type="evidence" value="ECO:0007669"/>
    <property type="project" value="UniProtKB-KW"/>
</dbReference>
<keyword evidence="5" id="KW-1133">Transmembrane helix</keyword>
<keyword evidence="5" id="KW-0472">Membrane</keyword>
<name>A0A917EVU3_HALAA</name>
<dbReference type="RefSeq" id="WP_188377455.1">
    <property type="nucleotide sequence ID" value="NZ_BMEL01000002.1"/>
</dbReference>
<proteinExistence type="inferred from homology"/>
<comment type="caution">
    <text evidence="6">The sequence shown here is derived from an EMBL/GenBank/DDBJ whole genome shotgun (WGS) entry which is preliminary data.</text>
</comment>
<dbReference type="SUPFAM" id="SSF56235">
    <property type="entry name" value="N-terminal nucleophile aminohydrolases (Ntn hydrolases)"/>
    <property type="match status" value="1"/>
</dbReference>
<feature type="transmembrane region" description="Helical" evidence="5">
    <location>
        <begin position="5"/>
        <end position="22"/>
    </location>
</feature>
<evidence type="ECO:0000313" key="6">
    <source>
        <dbReference type="EMBL" id="GGF22114.1"/>
    </source>
</evidence>
<dbReference type="InterPro" id="IPR051792">
    <property type="entry name" value="GGT_bact"/>
</dbReference>
<keyword evidence="5" id="KW-0812">Transmembrane</keyword>
<dbReference type="InterPro" id="IPR043138">
    <property type="entry name" value="GGT_lsub"/>
</dbReference>
<dbReference type="AlphaFoldDB" id="A0A917EVU3"/>
<dbReference type="Gene3D" id="1.10.246.130">
    <property type="match status" value="1"/>
</dbReference>
<dbReference type="InterPro" id="IPR029055">
    <property type="entry name" value="Ntn_hydrolases_N"/>
</dbReference>
<protein>
    <submittedName>
        <fullName evidence="6">Gamma-glutamyltranspeptidase</fullName>
    </submittedName>
</protein>
<dbReference type="Pfam" id="PF01019">
    <property type="entry name" value="G_glu_transpept"/>
    <property type="match status" value="1"/>
</dbReference>
<dbReference type="EMBL" id="BMEL01000002">
    <property type="protein sequence ID" value="GGF22114.1"/>
    <property type="molecule type" value="Genomic_DNA"/>
</dbReference>
<gene>
    <name evidence="6" type="primary">ggt</name>
    <name evidence="6" type="ORF">GCM10010954_21210</name>
</gene>
<dbReference type="PRINTS" id="PR01210">
    <property type="entry name" value="GGTRANSPTASE"/>
</dbReference>
<keyword evidence="2" id="KW-0808">Transferase</keyword>
<evidence type="ECO:0000256" key="4">
    <source>
        <dbReference type="ARBA" id="ARBA00023145"/>
    </source>
</evidence>
<reference evidence="6" key="2">
    <citation type="submission" date="2020-09" db="EMBL/GenBank/DDBJ databases">
        <authorList>
            <person name="Sun Q."/>
            <person name="Zhou Y."/>
        </authorList>
    </citation>
    <scope>NUCLEOTIDE SEQUENCE</scope>
    <source>
        <strain evidence="6">CGMCC 1.12153</strain>
    </source>
</reference>
<evidence type="ECO:0000256" key="1">
    <source>
        <dbReference type="ARBA" id="ARBA00009381"/>
    </source>
</evidence>
<dbReference type="InterPro" id="IPR043137">
    <property type="entry name" value="GGT_ssub_C"/>
</dbReference>